<keyword evidence="4" id="KW-0249">Electron transport</keyword>
<evidence type="ECO:0000256" key="2">
    <source>
        <dbReference type="ARBA" id="ARBA00022617"/>
    </source>
</evidence>
<dbReference type="GO" id="GO:0020037">
    <property type="term" value="F:heme binding"/>
    <property type="evidence" value="ECO:0007669"/>
    <property type="project" value="InterPro"/>
</dbReference>
<dbReference type="OrthoDB" id="9805828at2"/>
<dbReference type="PANTHER" id="PTHR33751">
    <property type="entry name" value="CBB3-TYPE CYTOCHROME C OXIDASE SUBUNIT FIXP"/>
    <property type="match status" value="1"/>
</dbReference>
<keyword evidence="8" id="KW-1133">Transmembrane helix</keyword>
<evidence type="ECO:0000256" key="5">
    <source>
        <dbReference type="ARBA" id="ARBA00023004"/>
    </source>
</evidence>
<sequence length="173" mass="18430">MRPCSTSRRRMAERKTHREAASTDDSAGPGLWEECLVIRHCMPPSRAAAGTRMAVLIGAIAVAVPMAWPLPANASDNAALALEVEHAVTRILALDGDPAYGEYLGGECVTCHQASGAASGIPPIHGLPVDYTVQAMVEYKLGTRTNPVMKLMTARLSDEEIAALAVYIADMEE</sequence>
<dbReference type="EMBL" id="RWKW01000093">
    <property type="protein sequence ID" value="RST84402.1"/>
    <property type="molecule type" value="Genomic_DNA"/>
</dbReference>
<keyword evidence="1" id="KW-0813">Transport</keyword>
<evidence type="ECO:0000313" key="11">
    <source>
        <dbReference type="Proteomes" id="UP000278398"/>
    </source>
</evidence>
<evidence type="ECO:0000259" key="9">
    <source>
        <dbReference type="PROSITE" id="PS51007"/>
    </source>
</evidence>
<keyword evidence="8" id="KW-0472">Membrane</keyword>
<evidence type="ECO:0000313" key="10">
    <source>
        <dbReference type="EMBL" id="RST84402.1"/>
    </source>
</evidence>
<evidence type="ECO:0000256" key="1">
    <source>
        <dbReference type="ARBA" id="ARBA00022448"/>
    </source>
</evidence>
<evidence type="ECO:0000256" key="3">
    <source>
        <dbReference type="ARBA" id="ARBA00022723"/>
    </source>
</evidence>
<dbReference type="PROSITE" id="PS51007">
    <property type="entry name" value="CYTC"/>
    <property type="match status" value="1"/>
</dbReference>
<keyword evidence="3 6" id="KW-0479">Metal-binding</keyword>
<dbReference type="PANTHER" id="PTHR33751:SF9">
    <property type="entry name" value="CYTOCHROME C4"/>
    <property type="match status" value="1"/>
</dbReference>
<accession>A0A3R9YQ10</accession>
<feature type="domain" description="Cytochrome c" evidence="9">
    <location>
        <begin position="96"/>
        <end position="172"/>
    </location>
</feature>
<dbReference type="Proteomes" id="UP000278398">
    <property type="component" value="Unassembled WGS sequence"/>
</dbReference>
<dbReference type="GO" id="GO:0009055">
    <property type="term" value="F:electron transfer activity"/>
    <property type="evidence" value="ECO:0007669"/>
    <property type="project" value="InterPro"/>
</dbReference>
<evidence type="ECO:0000256" key="7">
    <source>
        <dbReference type="SAM" id="MobiDB-lite"/>
    </source>
</evidence>
<evidence type="ECO:0000256" key="4">
    <source>
        <dbReference type="ARBA" id="ARBA00022982"/>
    </source>
</evidence>
<dbReference type="Gene3D" id="1.10.760.10">
    <property type="entry name" value="Cytochrome c-like domain"/>
    <property type="match status" value="1"/>
</dbReference>
<comment type="caution">
    <text evidence="10">The sequence shown here is derived from an EMBL/GenBank/DDBJ whole genome shotgun (WGS) entry which is preliminary data.</text>
</comment>
<dbReference type="SUPFAM" id="SSF46626">
    <property type="entry name" value="Cytochrome c"/>
    <property type="match status" value="1"/>
</dbReference>
<feature type="transmembrane region" description="Helical" evidence="8">
    <location>
        <begin position="49"/>
        <end position="68"/>
    </location>
</feature>
<keyword evidence="11" id="KW-1185">Reference proteome</keyword>
<keyword evidence="5 6" id="KW-0408">Iron</keyword>
<protein>
    <submittedName>
        <fullName evidence="10">C-type cytochrome</fullName>
    </submittedName>
</protein>
<gene>
    <name evidence="10" type="ORF">EJC49_20930</name>
</gene>
<dbReference type="InterPro" id="IPR050597">
    <property type="entry name" value="Cytochrome_c_Oxidase_Subunit"/>
</dbReference>
<dbReference type="InterPro" id="IPR036909">
    <property type="entry name" value="Cyt_c-like_dom_sf"/>
</dbReference>
<name>A0A3R9YQ10_9HYPH</name>
<organism evidence="10 11">
    <name type="scientific">Aquibium carbonis</name>
    <dbReference type="NCBI Taxonomy" id="2495581"/>
    <lineage>
        <taxon>Bacteria</taxon>
        <taxon>Pseudomonadati</taxon>
        <taxon>Pseudomonadota</taxon>
        <taxon>Alphaproteobacteria</taxon>
        <taxon>Hyphomicrobiales</taxon>
        <taxon>Phyllobacteriaceae</taxon>
        <taxon>Aquibium</taxon>
    </lineage>
</organism>
<reference evidence="10 11" key="1">
    <citation type="submission" date="2018-12" db="EMBL/GenBank/DDBJ databases">
        <title>Mesorhizobium carbonis sp. nov., isolated from coal mine water.</title>
        <authorList>
            <person name="Xin W."/>
            <person name="Xu Z."/>
            <person name="Xiang F."/>
            <person name="Zhang J."/>
            <person name="Xi L."/>
            <person name="Liu J."/>
        </authorList>
    </citation>
    <scope>NUCLEOTIDE SEQUENCE [LARGE SCALE GENOMIC DNA]</scope>
    <source>
        <strain evidence="10 11">B2.3</strain>
    </source>
</reference>
<proteinExistence type="predicted"/>
<dbReference type="AlphaFoldDB" id="A0A3R9YQ10"/>
<evidence type="ECO:0000256" key="8">
    <source>
        <dbReference type="SAM" id="Phobius"/>
    </source>
</evidence>
<dbReference type="Pfam" id="PF00034">
    <property type="entry name" value="Cytochrom_C"/>
    <property type="match status" value="1"/>
</dbReference>
<dbReference type="GO" id="GO:0046872">
    <property type="term" value="F:metal ion binding"/>
    <property type="evidence" value="ECO:0007669"/>
    <property type="project" value="UniProtKB-KW"/>
</dbReference>
<keyword evidence="8" id="KW-0812">Transmembrane</keyword>
<dbReference type="InterPro" id="IPR009056">
    <property type="entry name" value="Cyt_c-like_dom"/>
</dbReference>
<keyword evidence="2 6" id="KW-0349">Heme</keyword>
<evidence type="ECO:0000256" key="6">
    <source>
        <dbReference type="PROSITE-ProRule" id="PRU00433"/>
    </source>
</evidence>
<feature type="region of interest" description="Disordered" evidence="7">
    <location>
        <begin position="1"/>
        <end position="26"/>
    </location>
</feature>